<dbReference type="PROSITE" id="PS51257">
    <property type="entry name" value="PROKAR_LIPOPROTEIN"/>
    <property type="match status" value="1"/>
</dbReference>
<evidence type="ECO:0000313" key="2">
    <source>
        <dbReference type="Proteomes" id="UP001184861"/>
    </source>
</evidence>
<organism evidence="1 2">
    <name type="scientific">Chryseobacterium rhizosphaerae</name>
    <dbReference type="NCBI Taxonomy" id="395937"/>
    <lineage>
        <taxon>Bacteria</taxon>
        <taxon>Pseudomonadati</taxon>
        <taxon>Bacteroidota</taxon>
        <taxon>Flavobacteriia</taxon>
        <taxon>Flavobacteriales</taxon>
        <taxon>Weeksellaceae</taxon>
        <taxon>Chryseobacterium group</taxon>
        <taxon>Chryseobacterium</taxon>
    </lineage>
</organism>
<sequence length="181" mass="20203">MKKILPFILLAGVGFLSFSCDNKDDVVVQNTVNAQIKDVTGTFNSSNNFAFKQGIAIQNTDVVLVYRDAGGAWQQIPKTVVLDNVTGMPTNRVFEYNFVFDTQNVQVRLENWNFDLTTGTTSTEKTNWLNNQRFRIVLVPAVSGNNLKSANATPPVDYSDYNAVVKYYNLNDSNVSSTRVN</sequence>
<protein>
    <submittedName>
        <fullName evidence="1">Uncharacterized protein</fullName>
    </submittedName>
</protein>
<accession>A0AAE3YFC8</accession>
<comment type="caution">
    <text evidence="1">The sequence shown here is derived from an EMBL/GenBank/DDBJ whole genome shotgun (WGS) entry which is preliminary data.</text>
</comment>
<gene>
    <name evidence="1" type="ORF">J2787_004531</name>
</gene>
<reference evidence="1" key="1">
    <citation type="submission" date="2023-07" db="EMBL/GenBank/DDBJ databases">
        <title>Sorghum-associated microbial communities from plants grown in Nebraska, USA.</title>
        <authorList>
            <person name="Schachtman D."/>
        </authorList>
    </citation>
    <scope>NUCLEOTIDE SEQUENCE</scope>
    <source>
        <strain evidence="1">DS2360</strain>
    </source>
</reference>
<dbReference type="RefSeq" id="WP_084087774.1">
    <property type="nucleotide sequence ID" value="NZ_JAVDQY010000008.1"/>
</dbReference>
<dbReference type="Proteomes" id="UP001184861">
    <property type="component" value="Unassembled WGS sequence"/>
</dbReference>
<dbReference type="EMBL" id="JAVDQY010000008">
    <property type="protein sequence ID" value="MDR6529088.1"/>
    <property type="molecule type" value="Genomic_DNA"/>
</dbReference>
<evidence type="ECO:0000313" key="1">
    <source>
        <dbReference type="EMBL" id="MDR6529088.1"/>
    </source>
</evidence>
<name>A0AAE3YFC8_9FLAO</name>
<proteinExistence type="predicted"/>
<dbReference type="AlphaFoldDB" id="A0AAE3YFC8"/>